<dbReference type="Proteomes" id="UP001057402">
    <property type="component" value="Chromosome 1"/>
</dbReference>
<name>A0ACB9SEG5_9MYRT</name>
<organism evidence="1 2">
    <name type="scientific">Melastoma candidum</name>
    <dbReference type="NCBI Taxonomy" id="119954"/>
    <lineage>
        <taxon>Eukaryota</taxon>
        <taxon>Viridiplantae</taxon>
        <taxon>Streptophyta</taxon>
        <taxon>Embryophyta</taxon>
        <taxon>Tracheophyta</taxon>
        <taxon>Spermatophyta</taxon>
        <taxon>Magnoliopsida</taxon>
        <taxon>eudicotyledons</taxon>
        <taxon>Gunneridae</taxon>
        <taxon>Pentapetalae</taxon>
        <taxon>rosids</taxon>
        <taxon>malvids</taxon>
        <taxon>Myrtales</taxon>
        <taxon>Melastomataceae</taxon>
        <taxon>Melastomatoideae</taxon>
        <taxon>Melastomateae</taxon>
        <taxon>Melastoma</taxon>
    </lineage>
</organism>
<protein>
    <submittedName>
        <fullName evidence="1">Uncharacterized protein</fullName>
    </submittedName>
</protein>
<keyword evidence="2" id="KW-1185">Reference proteome</keyword>
<comment type="caution">
    <text evidence="1">The sequence shown here is derived from an EMBL/GenBank/DDBJ whole genome shotgun (WGS) entry which is preliminary data.</text>
</comment>
<proteinExistence type="predicted"/>
<evidence type="ECO:0000313" key="1">
    <source>
        <dbReference type="EMBL" id="KAI4389652.1"/>
    </source>
</evidence>
<gene>
    <name evidence="1" type="ORF">MLD38_001855</name>
</gene>
<reference evidence="2" key="1">
    <citation type="journal article" date="2023" name="Front. Plant Sci.">
        <title>Chromosomal-level genome assembly of Melastoma candidum provides insights into trichome evolution.</title>
        <authorList>
            <person name="Zhong Y."/>
            <person name="Wu W."/>
            <person name="Sun C."/>
            <person name="Zou P."/>
            <person name="Liu Y."/>
            <person name="Dai S."/>
            <person name="Zhou R."/>
        </authorList>
    </citation>
    <scope>NUCLEOTIDE SEQUENCE [LARGE SCALE GENOMIC DNA]</scope>
</reference>
<accession>A0ACB9SEG5</accession>
<evidence type="ECO:0000313" key="2">
    <source>
        <dbReference type="Proteomes" id="UP001057402"/>
    </source>
</evidence>
<dbReference type="EMBL" id="CM042880">
    <property type="protein sequence ID" value="KAI4389652.1"/>
    <property type="molecule type" value="Genomic_DNA"/>
</dbReference>
<sequence length="86" mass="9576">MVYDFEGDMAAGTDLSRPFVLLEGGYNREEVSRNEEDVGLGSLDGTVQFSNAKPPRHLSTMQTHCVGPAKPDSVRIFFRQFVLLVK</sequence>